<accession>A0ABV8SL01</accession>
<evidence type="ECO:0000256" key="7">
    <source>
        <dbReference type="ARBA" id="ARBA00022741"/>
    </source>
</evidence>
<evidence type="ECO:0000256" key="11">
    <source>
        <dbReference type="ARBA" id="ARBA00023170"/>
    </source>
</evidence>
<evidence type="ECO:0000256" key="10">
    <source>
        <dbReference type="ARBA" id="ARBA00022991"/>
    </source>
</evidence>
<dbReference type="InterPro" id="IPR016132">
    <property type="entry name" value="Phyto_chromo_attachment"/>
</dbReference>
<evidence type="ECO:0000256" key="12">
    <source>
        <dbReference type="PROSITE-ProRule" id="PRU00169"/>
    </source>
</evidence>
<dbReference type="InterPro" id="IPR001789">
    <property type="entry name" value="Sig_transdc_resp-reg_receiver"/>
</dbReference>
<dbReference type="InterPro" id="IPR001294">
    <property type="entry name" value="Phytochrome"/>
</dbReference>
<feature type="domain" description="Phytochrome chromophore attachment site" evidence="13">
    <location>
        <begin position="149"/>
        <end position="306"/>
    </location>
</feature>
<keyword evidence="6" id="KW-0808">Transferase</keyword>
<dbReference type="InterPro" id="IPR011102">
    <property type="entry name" value="Sig_transdc_His_kinase_HWE"/>
</dbReference>
<dbReference type="PANTHER" id="PTHR41523:SF8">
    <property type="entry name" value="ETHYLENE RESPONSE SENSOR PROTEIN"/>
    <property type="match status" value="1"/>
</dbReference>
<dbReference type="Pfam" id="PF08446">
    <property type="entry name" value="PAS_2"/>
    <property type="match status" value="1"/>
</dbReference>
<dbReference type="SMART" id="SM00065">
    <property type="entry name" value="GAF"/>
    <property type="match status" value="1"/>
</dbReference>
<evidence type="ECO:0000256" key="2">
    <source>
        <dbReference type="ARBA" id="ARBA00012438"/>
    </source>
</evidence>
<organism evidence="15 16">
    <name type="scientific">Steroidobacter flavus</name>
    <dbReference type="NCBI Taxonomy" id="1842136"/>
    <lineage>
        <taxon>Bacteria</taxon>
        <taxon>Pseudomonadati</taxon>
        <taxon>Pseudomonadota</taxon>
        <taxon>Gammaproteobacteria</taxon>
        <taxon>Steroidobacterales</taxon>
        <taxon>Steroidobacteraceae</taxon>
        <taxon>Steroidobacter</taxon>
    </lineage>
</organism>
<keyword evidence="10" id="KW-0157">Chromophore</keyword>
<evidence type="ECO:0000259" key="13">
    <source>
        <dbReference type="PROSITE" id="PS50046"/>
    </source>
</evidence>
<feature type="modified residue" description="4-aspartylphosphate" evidence="12">
    <location>
        <position position="790"/>
    </location>
</feature>
<dbReference type="InterPro" id="IPR029016">
    <property type="entry name" value="GAF-like_dom_sf"/>
</dbReference>
<evidence type="ECO:0000313" key="16">
    <source>
        <dbReference type="Proteomes" id="UP001595904"/>
    </source>
</evidence>
<feature type="domain" description="Response regulatory" evidence="14">
    <location>
        <begin position="740"/>
        <end position="851"/>
    </location>
</feature>
<dbReference type="Gene3D" id="3.30.450.20">
    <property type="entry name" value="PAS domain"/>
    <property type="match status" value="1"/>
</dbReference>
<keyword evidence="7" id="KW-0547">Nucleotide-binding</keyword>
<evidence type="ECO:0000256" key="4">
    <source>
        <dbReference type="ARBA" id="ARBA00022553"/>
    </source>
</evidence>
<name>A0ABV8SL01_9GAMM</name>
<dbReference type="GO" id="GO:0016301">
    <property type="term" value="F:kinase activity"/>
    <property type="evidence" value="ECO:0007669"/>
    <property type="project" value="UniProtKB-KW"/>
</dbReference>
<comment type="catalytic activity">
    <reaction evidence="1">
        <text>ATP + protein L-histidine = ADP + protein N-phospho-L-histidine.</text>
        <dbReference type="EC" id="2.7.13.3"/>
    </reaction>
</comment>
<dbReference type="InterPro" id="IPR043150">
    <property type="entry name" value="Phytochrome_PHY_sf"/>
</dbReference>
<dbReference type="PROSITE" id="PS50110">
    <property type="entry name" value="RESPONSE_REGULATORY"/>
    <property type="match status" value="1"/>
</dbReference>
<dbReference type="InterPro" id="IPR036890">
    <property type="entry name" value="HATPase_C_sf"/>
</dbReference>
<keyword evidence="8 15" id="KW-0418">Kinase</keyword>
<dbReference type="Gene3D" id="3.30.565.10">
    <property type="entry name" value="Histidine kinase-like ATPase, C-terminal domain"/>
    <property type="match status" value="1"/>
</dbReference>
<dbReference type="Proteomes" id="UP001595904">
    <property type="component" value="Unassembled WGS sequence"/>
</dbReference>
<keyword evidence="11" id="KW-0675">Receptor</keyword>
<protein>
    <recommendedName>
        <fullName evidence="2">histidine kinase</fullName>
        <ecNumber evidence="2">2.7.13.3</ecNumber>
    </recommendedName>
</protein>
<dbReference type="InterPro" id="IPR003018">
    <property type="entry name" value="GAF"/>
</dbReference>
<dbReference type="PIRSF" id="PIRSF036397">
    <property type="entry name" value="Bactrphtchrm_rec"/>
    <property type="match status" value="1"/>
</dbReference>
<dbReference type="Gene3D" id="3.30.450.40">
    <property type="match status" value="1"/>
</dbReference>
<dbReference type="SUPFAM" id="SSF55781">
    <property type="entry name" value="GAF domain-like"/>
    <property type="match status" value="2"/>
</dbReference>
<sequence>MTSPGAPIGTCVDLTNCDREPIHLLGAIQPFGFLLAVSTPDWFVQRVSSNVADWLKVAPADMLGRSLLNFIHADAIHTLRNQLHIVNMTGTAARLFGIHIDDSLRRFDLAVHTLEGLVVIECEPSVADSSVNASALVRGMMNRVQGMRDARTLSRVAARELRALTGFDRVMVYRFAHDDSGEVIAESTHAGVESFLGLHYPASDIPRQARVLYERNWLRIIPDIEAVPSPIQSAPECGGKPLDLSQSVLRSVSPIHLEYLRNMGVRASMSVSILREGRLWGLFACHHHGPLHVSFERRTAAELFGQMFSLLMENREREAESGYENRARELHNRLVQDMVGEENRAQGIIKHLDDIADQLTCDGVGLSLGSQVTLHGMTPEPPQFAGLIQHLRTELASSDNYATNEIRVVYPEAAEFQERAAGMLVMPLSRLPRDYLIFFRREVARTVNWAGDPNKPVTAGPLGDRLTPRKSFELWRETVTGQSAPWTEADRRIANGLRISLLEVILRLSDQTEEERRRAMQRQDLLIAELNHRVRNILSLIRGLINQSRDPDLTSVQFMDVVGSRIQALARAHDLITADQWGPALFSVLVESEAAAYLNGGARRVQLVGPDARLQPQAFNAVALVIHELITNSAKYGALTDRRGTVTIETRLDDANNFIIDWRERGGPPVQAPSRRGFGSAVIERTIPFDLKGEAQIYFELAGVQARFLIPSDYVRRVDKTSTQPDAAAIATEEMLAPEDVLLVEDNFIIALDAEDAIRRVGAREVRTASNVSAALEMIDERTPEFAVLDVNLGIETSFEIANRLLALGVPFAFMTGYGENEAFPEELAQVPRIRKPFTHQSLAAVLGRRR</sequence>
<evidence type="ECO:0000256" key="8">
    <source>
        <dbReference type="ARBA" id="ARBA00022777"/>
    </source>
</evidence>
<keyword evidence="16" id="KW-1185">Reference proteome</keyword>
<dbReference type="EMBL" id="JBHSDU010000002">
    <property type="protein sequence ID" value="MFC4308278.1"/>
    <property type="molecule type" value="Genomic_DNA"/>
</dbReference>
<evidence type="ECO:0000256" key="6">
    <source>
        <dbReference type="ARBA" id="ARBA00022679"/>
    </source>
</evidence>
<dbReference type="Pfam" id="PF01590">
    <property type="entry name" value="GAF"/>
    <property type="match status" value="1"/>
</dbReference>
<dbReference type="Gene3D" id="3.40.50.2300">
    <property type="match status" value="1"/>
</dbReference>
<dbReference type="SUPFAM" id="SSF52172">
    <property type="entry name" value="CheY-like"/>
    <property type="match status" value="1"/>
</dbReference>
<dbReference type="PANTHER" id="PTHR41523">
    <property type="entry name" value="TWO-COMPONENT SYSTEM SENSOR PROTEIN"/>
    <property type="match status" value="1"/>
</dbReference>
<gene>
    <name evidence="15" type="ORF">ACFPN2_04215</name>
</gene>
<dbReference type="SMART" id="SM00448">
    <property type="entry name" value="REC"/>
    <property type="match status" value="1"/>
</dbReference>
<evidence type="ECO:0000256" key="5">
    <source>
        <dbReference type="ARBA" id="ARBA00022606"/>
    </source>
</evidence>
<keyword evidence="9" id="KW-0067">ATP-binding</keyword>
<evidence type="ECO:0000313" key="15">
    <source>
        <dbReference type="EMBL" id="MFC4308278.1"/>
    </source>
</evidence>
<dbReference type="Pfam" id="PF07536">
    <property type="entry name" value="HWE_HK"/>
    <property type="match status" value="1"/>
</dbReference>
<dbReference type="SUPFAM" id="SSF55785">
    <property type="entry name" value="PYP-like sensor domain (PAS domain)"/>
    <property type="match status" value="1"/>
</dbReference>
<evidence type="ECO:0000256" key="9">
    <source>
        <dbReference type="ARBA" id="ARBA00022840"/>
    </source>
</evidence>
<dbReference type="RefSeq" id="WP_380595344.1">
    <property type="nucleotide sequence ID" value="NZ_JBHSDU010000002.1"/>
</dbReference>
<dbReference type="Gene3D" id="3.30.450.270">
    <property type="match status" value="1"/>
</dbReference>
<evidence type="ECO:0000256" key="1">
    <source>
        <dbReference type="ARBA" id="ARBA00000085"/>
    </source>
</evidence>
<keyword evidence="4 12" id="KW-0597">Phosphoprotein</keyword>
<comment type="caution">
    <text evidence="15">The sequence shown here is derived from an EMBL/GenBank/DDBJ whole genome shotgun (WGS) entry which is preliminary data.</text>
</comment>
<dbReference type="InterPro" id="IPR009219">
    <property type="entry name" value="Bactrphtchr_CheY"/>
</dbReference>
<reference evidence="16" key="1">
    <citation type="journal article" date="2019" name="Int. J. Syst. Evol. Microbiol.">
        <title>The Global Catalogue of Microorganisms (GCM) 10K type strain sequencing project: providing services to taxonomists for standard genome sequencing and annotation.</title>
        <authorList>
            <consortium name="The Broad Institute Genomics Platform"/>
            <consortium name="The Broad Institute Genome Sequencing Center for Infectious Disease"/>
            <person name="Wu L."/>
            <person name="Ma J."/>
        </authorList>
    </citation>
    <scope>NUCLEOTIDE SEQUENCE [LARGE SCALE GENOMIC DNA]</scope>
    <source>
        <strain evidence="16">CGMCC 1.10759</strain>
    </source>
</reference>
<dbReference type="Pfam" id="PF00360">
    <property type="entry name" value="PHY"/>
    <property type="match status" value="1"/>
</dbReference>
<dbReference type="InterPro" id="IPR013654">
    <property type="entry name" value="PAS_2"/>
</dbReference>
<dbReference type="PRINTS" id="PR01033">
    <property type="entry name" value="PHYTOCHROME"/>
</dbReference>
<dbReference type="InterPro" id="IPR035965">
    <property type="entry name" value="PAS-like_dom_sf"/>
</dbReference>
<dbReference type="EC" id="2.7.13.3" evidence="2"/>
<dbReference type="InterPro" id="IPR013515">
    <property type="entry name" value="Phytochrome_cen-reg"/>
</dbReference>
<dbReference type="InterPro" id="IPR011006">
    <property type="entry name" value="CheY-like_superfamily"/>
</dbReference>
<evidence type="ECO:0000256" key="3">
    <source>
        <dbReference type="ARBA" id="ARBA00022543"/>
    </source>
</evidence>
<dbReference type="SMART" id="SM00911">
    <property type="entry name" value="HWE_HK"/>
    <property type="match status" value="1"/>
</dbReference>
<dbReference type="PROSITE" id="PS50046">
    <property type="entry name" value="PHYTOCHROME_2"/>
    <property type="match status" value="1"/>
</dbReference>
<proteinExistence type="predicted"/>
<keyword evidence="3" id="KW-0600">Photoreceptor protein</keyword>
<keyword evidence="5" id="KW-0716">Sensory transduction</keyword>
<evidence type="ECO:0000259" key="14">
    <source>
        <dbReference type="PROSITE" id="PS50110"/>
    </source>
</evidence>